<keyword evidence="2" id="KW-1185">Reference proteome</keyword>
<dbReference type="RefSeq" id="WP_085835071.1">
    <property type="nucleotide sequence ID" value="NZ_FWFS01000001.1"/>
</dbReference>
<dbReference type="EMBL" id="FWFS01000001">
    <property type="protein sequence ID" value="SLN16727.1"/>
    <property type="molecule type" value="Genomic_DNA"/>
</dbReference>
<organism evidence="1 2">
    <name type="scientific">Aquimixticola soesokkakensis</name>
    <dbReference type="NCBI Taxonomy" id="1519096"/>
    <lineage>
        <taxon>Bacteria</taxon>
        <taxon>Pseudomonadati</taxon>
        <taxon>Pseudomonadota</taxon>
        <taxon>Alphaproteobacteria</taxon>
        <taxon>Rhodobacterales</taxon>
        <taxon>Paracoccaceae</taxon>
        <taxon>Aquimixticola</taxon>
    </lineage>
</organism>
<proteinExistence type="predicted"/>
<sequence length="128" mass="14356">MADVTLTQLRITAGIWEGVLVVPEDVDQMPEIEVTHLEHKVHETQLTRDDEQEGHWLLRVAIPPDLIADGLQTFVISDRNTGRKLSSFAILAGAPLAEDLRAEIDLLRAELDLLKRAFRRHCVETGAN</sequence>
<accession>A0A1Y5RGI8</accession>
<reference evidence="1 2" key="1">
    <citation type="submission" date="2017-03" db="EMBL/GenBank/DDBJ databases">
        <authorList>
            <person name="Afonso C.L."/>
            <person name="Miller P.J."/>
            <person name="Scott M.A."/>
            <person name="Spackman E."/>
            <person name="Goraichik I."/>
            <person name="Dimitrov K.M."/>
            <person name="Suarez D.L."/>
            <person name="Swayne D.E."/>
        </authorList>
    </citation>
    <scope>NUCLEOTIDE SEQUENCE [LARGE SCALE GENOMIC DNA]</scope>
    <source>
        <strain evidence="1 2">CECT 8620</strain>
    </source>
</reference>
<name>A0A1Y5RGI8_9RHOB</name>
<evidence type="ECO:0000313" key="2">
    <source>
        <dbReference type="Proteomes" id="UP000193862"/>
    </source>
</evidence>
<evidence type="ECO:0000313" key="1">
    <source>
        <dbReference type="EMBL" id="SLN16727.1"/>
    </source>
</evidence>
<dbReference type="AlphaFoldDB" id="A0A1Y5RGI8"/>
<gene>
    <name evidence="1" type="ORF">AQS8620_00332</name>
</gene>
<dbReference type="Proteomes" id="UP000193862">
    <property type="component" value="Unassembled WGS sequence"/>
</dbReference>
<dbReference type="OrthoDB" id="7772846at2"/>
<protein>
    <submittedName>
        <fullName evidence="1">Uncharacterized protein</fullName>
    </submittedName>
</protein>